<gene>
    <name evidence="1" type="ORF">V4C55_42605</name>
</gene>
<comment type="caution">
    <text evidence="1">The sequence shown here is derived from an EMBL/GenBank/DDBJ whole genome shotgun (WGS) entry which is preliminary data.</text>
</comment>
<accession>A0ABU9QT00</accession>
<sequence length="245" mass="25640">MFPTSKPSIELSPTETDAISAAAMPHTGYWQSAPGVGGSSAPLSGMQTTNAEDRLSHTDIGAIAAAMPHPGYWQSAPQVGNGTPLSGMQAVNAEDHWSRQHSAEPTGLPIDNDWLRLGMSVAIPTVISLLNKDNQFNQASATYRKNSISDAISTAGEVAHAFIASKGYQTPSTISVGAKGWLGDVFHLAISVALSFLQGKGFQASQMSSAIGKSCLSDAINIAAQVGLSYLQSNGYPPQTMTFTQ</sequence>
<dbReference type="EMBL" id="JAZHGC010000086">
    <property type="protein sequence ID" value="MEM5292369.1"/>
    <property type="molecule type" value="Genomic_DNA"/>
</dbReference>
<name>A0ABU9QT00_9BURK</name>
<reference evidence="1 2" key="1">
    <citation type="submission" date="2024-01" db="EMBL/GenBank/DDBJ databases">
        <title>The diversity of rhizobia nodulating Mimosa spp. in eleven states of Brazil covering several biomes is determined by host plant, location, and edaphic factors.</title>
        <authorList>
            <person name="Rouws L."/>
            <person name="Barauna A."/>
            <person name="Beukes C."/>
            <person name="De Faria S.M."/>
            <person name="Gross E."/>
            <person name="Dos Reis Junior F.B."/>
            <person name="Simon M."/>
            <person name="Maluk M."/>
            <person name="Odee D.W."/>
            <person name="Kenicer G."/>
            <person name="Young J.P.W."/>
            <person name="Reis V.M."/>
            <person name="Zilli J."/>
            <person name="James E.K."/>
        </authorList>
    </citation>
    <scope>NUCLEOTIDE SEQUENCE [LARGE SCALE GENOMIC DNA]</scope>
    <source>
        <strain evidence="1 2">JPY77</strain>
    </source>
</reference>
<organism evidence="1 2">
    <name type="scientific">Paraburkholderia sabiae</name>
    <dbReference type="NCBI Taxonomy" id="273251"/>
    <lineage>
        <taxon>Bacteria</taxon>
        <taxon>Pseudomonadati</taxon>
        <taxon>Pseudomonadota</taxon>
        <taxon>Betaproteobacteria</taxon>
        <taxon>Burkholderiales</taxon>
        <taxon>Burkholderiaceae</taxon>
        <taxon>Paraburkholderia</taxon>
    </lineage>
</organism>
<dbReference type="Proteomes" id="UP001494588">
    <property type="component" value="Unassembled WGS sequence"/>
</dbReference>
<protein>
    <submittedName>
        <fullName evidence="1">Uncharacterized protein</fullName>
    </submittedName>
</protein>
<keyword evidence="2" id="KW-1185">Reference proteome</keyword>
<evidence type="ECO:0000313" key="2">
    <source>
        <dbReference type="Proteomes" id="UP001494588"/>
    </source>
</evidence>
<evidence type="ECO:0000313" key="1">
    <source>
        <dbReference type="EMBL" id="MEM5292369.1"/>
    </source>
</evidence>
<proteinExistence type="predicted"/>
<dbReference type="RefSeq" id="WP_201662499.1">
    <property type="nucleotide sequence ID" value="NZ_CAJHCS010000067.1"/>
</dbReference>